<evidence type="ECO:0008006" key="4">
    <source>
        <dbReference type="Google" id="ProtNLM"/>
    </source>
</evidence>
<feature type="coiled-coil region" evidence="1">
    <location>
        <begin position="1"/>
        <end position="35"/>
    </location>
</feature>
<dbReference type="RefSeq" id="WP_321399055.1">
    <property type="nucleotide sequence ID" value="NZ_CP139487.1"/>
</dbReference>
<evidence type="ECO:0000256" key="1">
    <source>
        <dbReference type="SAM" id="Coils"/>
    </source>
</evidence>
<dbReference type="EMBL" id="CP139487">
    <property type="protein sequence ID" value="WPU66639.1"/>
    <property type="molecule type" value="Genomic_DNA"/>
</dbReference>
<dbReference type="AlphaFoldDB" id="A0AAX4HUL5"/>
<dbReference type="KEGG" id="psti:SOO65_07765"/>
<accession>A0AAX4HUL5</accession>
<evidence type="ECO:0000313" key="3">
    <source>
        <dbReference type="Proteomes" id="UP001324634"/>
    </source>
</evidence>
<dbReference type="Proteomes" id="UP001324634">
    <property type="component" value="Chromosome"/>
</dbReference>
<name>A0AAX4HUL5_9BACT</name>
<gene>
    <name evidence="2" type="ORF">SOO65_07765</name>
</gene>
<keyword evidence="1" id="KW-0175">Coiled coil</keyword>
<reference evidence="2 3" key="1">
    <citation type="submission" date="2023-11" db="EMBL/GenBank/DDBJ databases">
        <title>Peredibacter starrii A3.12.</title>
        <authorList>
            <person name="Mitchell R.J."/>
        </authorList>
    </citation>
    <scope>NUCLEOTIDE SEQUENCE [LARGE SCALE GENOMIC DNA]</scope>
    <source>
        <strain evidence="2 3">A3.12</strain>
    </source>
</reference>
<proteinExistence type="predicted"/>
<keyword evidence="3" id="KW-1185">Reference proteome</keyword>
<organism evidence="2 3">
    <name type="scientific">Peredibacter starrii</name>
    <dbReference type="NCBI Taxonomy" id="28202"/>
    <lineage>
        <taxon>Bacteria</taxon>
        <taxon>Pseudomonadati</taxon>
        <taxon>Bdellovibrionota</taxon>
        <taxon>Bacteriovoracia</taxon>
        <taxon>Bacteriovoracales</taxon>
        <taxon>Bacteriovoracaceae</taxon>
        <taxon>Peredibacter</taxon>
    </lineage>
</organism>
<evidence type="ECO:0000313" key="2">
    <source>
        <dbReference type="EMBL" id="WPU66639.1"/>
    </source>
</evidence>
<sequence>MEDAKYLSKEDKAKMEALKKELEVLKAEHKDFAKNKGGLTPEQRETWRVNSQRTNQVHIEIKDLRHKNILEAGK</sequence>
<protein>
    <recommendedName>
        <fullName evidence="4">50S ribosomal protein L29</fullName>
    </recommendedName>
</protein>